<keyword evidence="8" id="KW-1185">Reference proteome</keyword>
<evidence type="ECO:0000256" key="5">
    <source>
        <dbReference type="SAM" id="Phobius"/>
    </source>
</evidence>
<dbReference type="InterPro" id="IPR000182">
    <property type="entry name" value="GNAT_dom"/>
</dbReference>
<evidence type="ECO:0000256" key="4">
    <source>
        <dbReference type="SAM" id="MobiDB-lite"/>
    </source>
</evidence>
<organism evidence="7 8">
    <name type="scientific">Streptodolium elevatio</name>
    <dbReference type="NCBI Taxonomy" id="3157996"/>
    <lineage>
        <taxon>Bacteria</taxon>
        <taxon>Bacillati</taxon>
        <taxon>Actinomycetota</taxon>
        <taxon>Actinomycetes</taxon>
        <taxon>Kitasatosporales</taxon>
        <taxon>Streptomycetaceae</taxon>
        <taxon>Streptodolium</taxon>
    </lineage>
</organism>
<dbReference type="GO" id="GO:0016746">
    <property type="term" value="F:acyltransferase activity"/>
    <property type="evidence" value="ECO:0007669"/>
    <property type="project" value="UniProtKB-KW"/>
</dbReference>
<accession>A0ABV3DAH2</accession>
<evidence type="ECO:0000313" key="7">
    <source>
        <dbReference type="EMBL" id="MEU8132743.1"/>
    </source>
</evidence>
<dbReference type="EMBL" id="JBEZFP010000007">
    <property type="protein sequence ID" value="MEU8132743.1"/>
    <property type="molecule type" value="Genomic_DNA"/>
</dbReference>
<keyword evidence="1 7" id="KW-0808">Transferase</keyword>
<evidence type="ECO:0000256" key="2">
    <source>
        <dbReference type="ARBA" id="ARBA00023315"/>
    </source>
</evidence>
<gene>
    <name evidence="7" type="ORF">AB0C36_04460</name>
</gene>
<dbReference type="PANTHER" id="PTHR43792:SF8">
    <property type="entry name" value="[RIBOSOMAL PROTEIN US5]-ALANINE N-ACETYLTRANSFERASE"/>
    <property type="match status" value="1"/>
</dbReference>
<proteinExistence type="inferred from homology"/>
<dbReference type="Pfam" id="PF13302">
    <property type="entry name" value="Acetyltransf_3"/>
    <property type="match status" value="1"/>
</dbReference>
<feature type="transmembrane region" description="Helical" evidence="5">
    <location>
        <begin position="100"/>
        <end position="122"/>
    </location>
</feature>
<reference evidence="7 8" key="1">
    <citation type="submission" date="2024-06" db="EMBL/GenBank/DDBJ databases">
        <title>The Natural Products Discovery Center: Release of the First 8490 Sequenced Strains for Exploring Actinobacteria Biosynthetic Diversity.</title>
        <authorList>
            <person name="Kalkreuter E."/>
            <person name="Kautsar S.A."/>
            <person name="Yang D."/>
            <person name="Bader C.D."/>
            <person name="Teijaro C.N."/>
            <person name="Fluegel L."/>
            <person name="Davis C.M."/>
            <person name="Simpson J.R."/>
            <person name="Lauterbach L."/>
            <person name="Steele A.D."/>
            <person name="Gui C."/>
            <person name="Meng S."/>
            <person name="Li G."/>
            <person name="Viehrig K."/>
            <person name="Ye F."/>
            <person name="Su P."/>
            <person name="Kiefer A.F."/>
            <person name="Nichols A."/>
            <person name="Cepeda A.J."/>
            <person name="Yan W."/>
            <person name="Fan B."/>
            <person name="Jiang Y."/>
            <person name="Adhikari A."/>
            <person name="Zheng C.-J."/>
            <person name="Schuster L."/>
            <person name="Cowan T.M."/>
            <person name="Smanski M.J."/>
            <person name="Chevrette M.G."/>
            <person name="De Carvalho L.P.S."/>
            <person name="Shen B."/>
        </authorList>
    </citation>
    <scope>NUCLEOTIDE SEQUENCE [LARGE SCALE GENOMIC DNA]</scope>
    <source>
        <strain evidence="7 8">NPDC048946</strain>
    </source>
</reference>
<dbReference type="Proteomes" id="UP001551482">
    <property type="component" value="Unassembled WGS sequence"/>
</dbReference>
<dbReference type="PANTHER" id="PTHR43792">
    <property type="entry name" value="GNAT FAMILY, PUTATIVE (AFU_ORTHOLOGUE AFUA_3G00765)-RELATED-RELATED"/>
    <property type="match status" value="1"/>
</dbReference>
<dbReference type="InterPro" id="IPR016181">
    <property type="entry name" value="Acyl_CoA_acyltransferase"/>
</dbReference>
<keyword evidence="2 7" id="KW-0012">Acyltransferase</keyword>
<dbReference type="EC" id="2.3.1.-" evidence="7"/>
<name>A0ABV3DAH2_9ACTN</name>
<evidence type="ECO:0000259" key="6">
    <source>
        <dbReference type="PROSITE" id="PS51186"/>
    </source>
</evidence>
<dbReference type="RefSeq" id="WP_358349064.1">
    <property type="nucleotide sequence ID" value="NZ_JBEZFP010000007.1"/>
</dbReference>
<feature type="region of interest" description="Disordered" evidence="4">
    <location>
        <begin position="59"/>
        <end position="78"/>
    </location>
</feature>
<dbReference type="Gene3D" id="3.40.630.30">
    <property type="match status" value="1"/>
</dbReference>
<protein>
    <submittedName>
        <fullName evidence="7">GNAT family N-acetyltransferase</fullName>
        <ecNumber evidence="7">2.3.1.-</ecNumber>
    </submittedName>
</protein>
<sequence>MHLEEWRHTGEYFDLLVAGNTPEMTRFLGGPEPEAKLRERHLRYADLADTEAGRMFGIRADQADGPGGAASGAEGGGSPALAGSVGYWEREWLGTTVWEAGWAVLPAFQGCGLAVAAVVALLDHARADGRHRLLHAYPKVDHPASNGVCRKAGFTLLGPADFEYPPGNPIRCNDWQFVLRAG</sequence>
<evidence type="ECO:0000256" key="1">
    <source>
        <dbReference type="ARBA" id="ARBA00022679"/>
    </source>
</evidence>
<dbReference type="InterPro" id="IPR051531">
    <property type="entry name" value="N-acetyltransferase"/>
</dbReference>
<comment type="caution">
    <text evidence="7">The sequence shown here is derived from an EMBL/GenBank/DDBJ whole genome shotgun (WGS) entry which is preliminary data.</text>
</comment>
<keyword evidence="5" id="KW-1133">Transmembrane helix</keyword>
<evidence type="ECO:0000313" key="8">
    <source>
        <dbReference type="Proteomes" id="UP001551482"/>
    </source>
</evidence>
<comment type="similarity">
    <text evidence="3">Belongs to the acetyltransferase family. RimJ subfamily.</text>
</comment>
<dbReference type="PROSITE" id="PS51186">
    <property type="entry name" value="GNAT"/>
    <property type="match status" value="1"/>
</dbReference>
<evidence type="ECO:0000256" key="3">
    <source>
        <dbReference type="ARBA" id="ARBA00038502"/>
    </source>
</evidence>
<dbReference type="SUPFAM" id="SSF55729">
    <property type="entry name" value="Acyl-CoA N-acyltransferases (Nat)"/>
    <property type="match status" value="1"/>
</dbReference>
<keyword evidence="5" id="KW-0812">Transmembrane</keyword>
<feature type="domain" description="N-acetyltransferase" evidence="6">
    <location>
        <begin position="85"/>
        <end position="182"/>
    </location>
</feature>
<keyword evidence="5" id="KW-0472">Membrane</keyword>
<feature type="compositionally biased region" description="Gly residues" evidence="4">
    <location>
        <begin position="65"/>
        <end position="78"/>
    </location>
</feature>